<comment type="caution">
    <text evidence="2">The sequence shown here is derived from an EMBL/GenBank/DDBJ whole genome shotgun (WGS) entry which is preliminary data.</text>
</comment>
<evidence type="ECO:0000256" key="1">
    <source>
        <dbReference type="SAM" id="MobiDB-lite"/>
    </source>
</evidence>
<organism evidence="2 3">
    <name type="scientific">Nocardia speluncae</name>
    <dbReference type="NCBI Taxonomy" id="419477"/>
    <lineage>
        <taxon>Bacteria</taxon>
        <taxon>Bacillati</taxon>
        <taxon>Actinomycetota</taxon>
        <taxon>Actinomycetes</taxon>
        <taxon>Mycobacteriales</taxon>
        <taxon>Nocardiaceae</taxon>
        <taxon>Nocardia</taxon>
    </lineage>
</organism>
<proteinExistence type="predicted"/>
<name>A0A846XPZ0_9NOCA</name>
<reference evidence="2 3" key="1">
    <citation type="submission" date="2020-04" db="EMBL/GenBank/DDBJ databases">
        <title>MicrobeNet Type strains.</title>
        <authorList>
            <person name="Nicholson A.C."/>
        </authorList>
    </citation>
    <scope>NUCLEOTIDE SEQUENCE [LARGE SCALE GENOMIC DNA]</scope>
    <source>
        <strain evidence="2 3">DSM 45078</strain>
    </source>
</reference>
<dbReference type="Proteomes" id="UP000565715">
    <property type="component" value="Unassembled WGS sequence"/>
</dbReference>
<evidence type="ECO:0000313" key="2">
    <source>
        <dbReference type="EMBL" id="NKY37249.1"/>
    </source>
</evidence>
<evidence type="ECO:0000313" key="3">
    <source>
        <dbReference type="Proteomes" id="UP000565715"/>
    </source>
</evidence>
<sequence>MTISLAGLAAASYSTVQNTLQGHSAEWDGADGTAVTITQGAATVGSAALRRVKYLVCRLQDVLNTTNLDRTVPASYTEHPSAGDGLTSYAEYRLVLTIEQTLDQTVDIVSKTQSDLGLTELIPLIPDFPIVPEGIVPPGPVPLPERQRQPQGPTVLEV</sequence>
<feature type="region of interest" description="Disordered" evidence="1">
    <location>
        <begin position="137"/>
        <end position="158"/>
    </location>
</feature>
<accession>A0A846XPZ0</accession>
<dbReference type="EMBL" id="JAAXOO010000008">
    <property type="protein sequence ID" value="NKY37249.1"/>
    <property type="molecule type" value="Genomic_DNA"/>
</dbReference>
<gene>
    <name evidence="2" type="ORF">HGA13_29885</name>
</gene>
<keyword evidence="3" id="KW-1185">Reference proteome</keyword>
<dbReference type="RefSeq" id="WP_068040876.1">
    <property type="nucleotide sequence ID" value="NZ_JAAXOO010000008.1"/>
</dbReference>
<dbReference type="AlphaFoldDB" id="A0A846XPZ0"/>
<protein>
    <submittedName>
        <fullName evidence="2">Uncharacterized protein</fullName>
    </submittedName>
</protein>